<protein>
    <submittedName>
        <fullName evidence="2">Protein FAM179A</fullName>
    </submittedName>
</protein>
<dbReference type="Proteomes" id="UP000053858">
    <property type="component" value="Unassembled WGS sequence"/>
</dbReference>
<keyword evidence="3" id="KW-1185">Reference proteome</keyword>
<organism evidence="2 3">
    <name type="scientific">Charadrius vociferus</name>
    <name type="common">Killdeer</name>
    <name type="synonym">Aegialitis vocifera</name>
    <dbReference type="NCBI Taxonomy" id="50402"/>
    <lineage>
        <taxon>Eukaryota</taxon>
        <taxon>Metazoa</taxon>
        <taxon>Chordata</taxon>
        <taxon>Craniata</taxon>
        <taxon>Vertebrata</taxon>
        <taxon>Euteleostomi</taxon>
        <taxon>Archelosauria</taxon>
        <taxon>Archosauria</taxon>
        <taxon>Dinosauria</taxon>
        <taxon>Saurischia</taxon>
        <taxon>Theropoda</taxon>
        <taxon>Coelurosauria</taxon>
        <taxon>Aves</taxon>
        <taxon>Neognathae</taxon>
        <taxon>Neoaves</taxon>
        <taxon>Charadriiformes</taxon>
        <taxon>Charadriidae</taxon>
        <taxon>Charadrius</taxon>
    </lineage>
</organism>
<evidence type="ECO:0000313" key="3">
    <source>
        <dbReference type="Proteomes" id="UP000053858"/>
    </source>
</evidence>
<evidence type="ECO:0000256" key="1">
    <source>
        <dbReference type="SAM" id="MobiDB-lite"/>
    </source>
</evidence>
<dbReference type="EMBL" id="KL870618">
    <property type="protein sequence ID" value="KGL88680.1"/>
    <property type="molecule type" value="Genomic_DNA"/>
</dbReference>
<proteinExistence type="predicted"/>
<gene>
    <name evidence="2" type="ORF">N301_05712</name>
</gene>
<feature type="non-terminal residue" evidence="2">
    <location>
        <position position="1"/>
    </location>
</feature>
<feature type="compositionally biased region" description="Basic and acidic residues" evidence="1">
    <location>
        <begin position="62"/>
        <end position="80"/>
    </location>
</feature>
<name>A0A0A0A6Q5_CHAVO</name>
<accession>A0A0A0A6Q5</accession>
<feature type="non-terminal residue" evidence="2">
    <location>
        <position position="143"/>
    </location>
</feature>
<sequence>VKSAGHLCEPVPPLTDFPLSHVKEMDRLMSPHLLSDEELKDSNGRIHVTLSKSAQKKIQQKRMREMERLRKEREKEREQEVSSQLPPQSVDPRDPDEESFGLPPINGAVPISTSTSTARRQRAGTALGKRVNRPSLPSLPVIS</sequence>
<reference evidence="3" key="1">
    <citation type="journal article" date="2014" name="Science">
        <title>Comparative genomics reveals insights into avian genome evolution and adaptation.</title>
        <authorList>
            <consortium name="Avian Genome Consortium"/>
            <person name="Zhang G."/>
            <person name="Li C."/>
            <person name="Li Q."/>
            <person name="Li B."/>
            <person name="Larkin D.M."/>
            <person name="Lee C."/>
            <person name="Storz J.F."/>
            <person name="Antunes A."/>
            <person name="Greenwold M.J."/>
            <person name="Meredith R.W."/>
            <person name="Odeen A."/>
            <person name="Cui J."/>
            <person name="Zhou Q."/>
            <person name="Xu L."/>
            <person name="Pan H."/>
            <person name="Wang Z."/>
            <person name="Jin L."/>
            <person name="Zhang P."/>
            <person name="Hu H."/>
            <person name="Yang W."/>
            <person name="Hu J."/>
            <person name="Xiao J."/>
            <person name="Yang Z."/>
            <person name="Liu Y."/>
            <person name="Xie Q."/>
            <person name="Yu H."/>
            <person name="Lian J."/>
            <person name="Wen P."/>
            <person name="Zhang F."/>
            <person name="Li H."/>
            <person name="Zeng Y."/>
            <person name="Xiong Z."/>
            <person name="Liu S."/>
            <person name="Zhou L."/>
            <person name="Huang Z."/>
            <person name="An N."/>
            <person name="Wang J."/>
            <person name="Zheng Q."/>
            <person name="Xiong Y."/>
            <person name="Wang G."/>
            <person name="Wang B."/>
            <person name="Wang J."/>
            <person name="Fan Y."/>
            <person name="da Fonseca R.R."/>
            <person name="Alfaro-Nunez A."/>
            <person name="Schubert M."/>
            <person name="Orlando L."/>
            <person name="Mourier T."/>
            <person name="Howard J.T."/>
            <person name="Ganapathy G."/>
            <person name="Pfenning A."/>
            <person name="Whitney O."/>
            <person name="Rivas M.V."/>
            <person name="Hara E."/>
            <person name="Smith J."/>
            <person name="Farre M."/>
            <person name="Narayan J."/>
            <person name="Slavov G."/>
            <person name="Romanov M.N."/>
            <person name="Borges R."/>
            <person name="Machado J.P."/>
            <person name="Khan I."/>
            <person name="Springer M.S."/>
            <person name="Gatesy J."/>
            <person name="Hoffmann F.G."/>
            <person name="Opazo J.C."/>
            <person name="Hastad O."/>
            <person name="Sawyer R.H."/>
            <person name="Kim H."/>
            <person name="Kim K.W."/>
            <person name="Kim H.J."/>
            <person name="Cho S."/>
            <person name="Li N."/>
            <person name="Huang Y."/>
            <person name="Bruford M.W."/>
            <person name="Zhan X."/>
            <person name="Dixon A."/>
            <person name="Bertelsen M.F."/>
            <person name="Derryberry E."/>
            <person name="Warren W."/>
            <person name="Wilson R.K."/>
            <person name="Li S."/>
            <person name="Ray D.A."/>
            <person name="Green R.E."/>
            <person name="O'Brien S.J."/>
            <person name="Griffin D."/>
            <person name="Johnson W.E."/>
            <person name="Haussler D."/>
            <person name="Ryder O.A."/>
            <person name="Willerslev E."/>
            <person name="Graves G.R."/>
            <person name="Alstrom P."/>
            <person name="Fjeldsa J."/>
            <person name="Mindell D.P."/>
            <person name="Edwards S.V."/>
            <person name="Braun E.L."/>
            <person name="Rahbek C."/>
            <person name="Burt D.W."/>
            <person name="Houde P."/>
            <person name="Zhang Y."/>
            <person name="Yang H."/>
            <person name="Wang J."/>
            <person name="Jarvis E.D."/>
            <person name="Gilbert M.T."/>
            <person name="Wang J."/>
        </authorList>
    </citation>
    <scope>NUCLEOTIDE SEQUENCE [LARGE SCALE GENOMIC DNA]</scope>
</reference>
<feature type="region of interest" description="Disordered" evidence="1">
    <location>
        <begin position="40"/>
        <end position="143"/>
    </location>
</feature>
<dbReference type="AlphaFoldDB" id="A0A0A0A6Q5"/>
<evidence type="ECO:0000313" key="2">
    <source>
        <dbReference type="EMBL" id="KGL88680.1"/>
    </source>
</evidence>